<dbReference type="GO" id="GO:0051536">
    <property type="term" value="F:iron-sulfur cluster binding"/>
    <property type="evidence" value="ECO:0007669"/>
    <property type="project" value="UniProtKB-KW"/>
</dbReference>
<name>A0A965GCE8_9PROT</name>
<keyword evidence="9" id="KW-0408">Iron</keyword>
<evidence type="ECO:0000256" key="9">
    <source>
        <dbReference type="ARBA" id="ARBA00023004"/>
    </source>
</evidence>
<dbReference type="PROSITE" id="PS00595">
    <property type="entry name" value="AA_TRANSFER_CLASS_5"/>
    <property type="match status" value="1"/>
</dbReference>
<evidence type="ECO:0000256" key="1">
    <source>
        <dbReference type="ARBA" id="ARBA00001933"/>
    </source>
</evidence>
<dbReference type="GO" id="GO:0046872">
    <property type="term" value="F:metal ion binding"/>
    <property type="evidence" value="ECO:0007669"/>
    <property type="project" value="UniProtKB-KW"/>
</dbReference>
<dbReference type="SUPFAM" id="SSF53383">
    <property type="entry name" value="PLP-dependent transferases"/>
    <property type="match status" value="1"/>
</dbReference>
<evidence type="ECO:0000256" key="8">
    <source>
        <dbReference type="ARBA" id="ARBA00022898"/>
    </source>
</evidence>
<dbReference type="InterPro" id="IPR016454">
    <property type="entry name" value="Cysteine_dSase"/>
</dbReference>
<keyword evidence="10" id="KW-0411">Iron-sulfur</keyword>
<evidence type="ECO:0000256" key="12">
    <source>
        <dbReference type="ARBA" id="ARBA00031911"/>
    </source>
</evidence>
<evidence type="ECO:0000313" key="17">
    <source>
        <dbReference type="Proteomes" id="UP000740727"/>
    </source>
</evidence>
<keyword evidence="7" id="KW-0479">Metal-binding</keyword>
<comment type="similarity">
    <text evidence="3">Belongs to the class-V pyridoxal-phosphate-dependent aminotransferase family. NifS/IscS subfamily.</text>
</comment>
<feature type="domain" description="Aminotransferase class V" evidence="15">
    <location>
        <begin position="5"/>
        <end position="367"/>
    </location>
</feature>
<dbReference type="PIRSF" id="PIRSF005572">
    <property type="entry name" value="NifS"/>
    <property type="match status" value="1"/>
</dbReference>
<evidence type="ECO:0000256" key="5">
    <source>
        <dbReference type="ARBA" id="ARBA00013558"/>
    </source>
</evidence>
<dbReference type="Gene3D" id="3.40.640.10">
    <property type="entry name" value="Type I PLP-dependent aspartate aminotransferase-like (Major domain)"/>
    <property type="match status" value="1"/>
</dbReference>
<dbReference type="AlphaFoldDB" id="A0A965GCE8"/>
<comment type="cofactor">
    <cofactor evidence="1 14">
        <name>pyridoxal 5'-phosphate</name>
        <dbReference type="ChEBI" id="CHEBI:597326"/>
    </cofactor>
</comment>
<proteinExistence type="inferred from homology"/>
<dbReference type="Proteomes" id="UP000740727">
    <property type="component" value="Unassembled WGS sequence"/>
</dbReference>
<keyword evidence="6" id="KW-0808">Transferase</keyword>
<evidence type="ECO:0000259" key="15">
    <source>
        <dbReference type="Pfam" id="PF00266"/>
    </source>
</evidence>
<evidence type="ECO:0000256" key="7">
    <source>
        <dbReference type="ARBA" id="ARBA00022723"/>
    </source>
</evidence>
<dbReference type="Pfam" id="PF00266">
    <property type="entry name" value="Aminotran_5"/>
    <property type="match status" value="1"/>
</dbReference>
<dbReference type="GO" id="GO:0031071">
    <property type="term" value="F:cysteine desulfurase activity"/>
    <property type="evidence" value="ECO:0007669"/>
    <property type="project" value="UniProtKB-EC"/>
</dbReference>
<evidence type="ECO:0000256" key="3">
    <source>
        <dbReference type="ARBA" id="ARBA00006490"/>
    </source>
</evidence>
<dbReference type="InterPro" id="IPR000192">
    <property type="entry name" value="Aminotrans_V_dom"/>
</dbReference>
<comment type="function">
    <text evidence="2">Catalyzes the removal of elemental sulfur atoms from cysteine to produce alanine. Seems to participate in the biosynthesis of the nitrogenase metalloclusters by providing the inorganic sulfur required for the Fe-S core formation.</text>
</comment>
<dbReference type="EMBL" id="RFXN01000021">
    <property type="protein sequence ID" value="NBR93737.1"/>
    <property type="molecule type" value="Genomic_DNA"/>
</dbReference>
<gene>
    <name evidence="16" type="ORF">EBT44_02665</name>
</gene>
<dbReference type="InterPro" id="IPR015422">
    <property type="entry name" value="PyrdxlP-dep_Trfase_small"/>
</dbReference>
<keyword evidence="11" id="KW-0535">Nitrogen fixation</keyword>
<dbReference type="InterPro" id="IPR015421">
    <property type="entry name" value="PyrdxlP-dep_Trfase_major"/>
</dbReference>
<reference evidence="16" key="1">
    <citation type="submission" date="2018-10" db="EMBL/GenBank/DDBJ databases">
        <title>Iterative Subtractive Binning of Freshwater Chronoseries Metagenomes Recovers Nearly Complete Genomes from over Four Hundred Novel Species.</title>
        <authorList>
            <person name="Rodriguez-R L.M."/>
            <person name="Tsementzi D."/>
            <person name="Luo C."/>
            <person name="Konstantinidis K.T."/>
        </authorList>
    </citation>
    <scope>NUCLEOTIDE SEQUENCE</scope>
    <source>
        <strain evidence="16">WB5_2A_028</strain>
    </source>
</reference>
<protein>
    <recommendedName>
        <fullName evidence="5">Cysteine desulfurase</fullName>
        <ecNumber evidence="4">2.8.1.7</ecNumber>
    </recommendedName>
    <alternativeName>
        <fullName evidence="12">Nitrogenase metalloclusters biosynthesis protein NifS</fullName>
    </alternativeName>
</protein>
<evidence type="ECO:0000256" key="6">
    <source>
        <dbReference type="ARBA" id="ARBA00022679"/>
    </source>
</evidence>
<dbReference type="InterPro" id="IPR015424">
    <property type="entry name" value="PyrdxlP-dep_Trfase"/>
</dbReference>
<dbReference type="PANTHER" id="PTHR11601:SF34">
    <property type="entry name" value="CYSTEINE DESULFURASE"/>
    <property type="match status" value="1"/>
</dbReference>
<evidence type="ECO:0000256" key="4">
    <source>
        <dbReference type="ARBA" id="ARBA00012239"/>
    </source>
</evidence>
<dbReference type="InterPro" id="IPR020578">
    <property type="entry name" value="Aminotrans_V_PyrdxlP_BS"/>
</dbReference>
<evidence type="ECO:0000256" key="2">
    <source>
        <dbReference type="ARBA" id="ARBA00003120"/>
    </source>
</evidence>
<comment type="caution">
    <text evidence="16">The sequence shown here is derived from an EMBL/GenBank/DDBJ whole genome shotgun (WGS) entry which is preliminary data.</text>
</comment>
<organism evidence="16 17">
    <name type="scientific">Candidatus Fonsibacter lacus</name>
    <dbReference type="NCBI Taxonomy" id="2576439"/>
    <lineage>
        <taxon>Bacteria</taxon>
        <taxon>Pseudomonadati</taxon>
        <taxon>Pseudomonadota</taxon>
        <taxon>Alphaproteobacteria</taxon>
        <taxon>Candidatus Pelagibacterales</taxon>
        <taxon>Candidatus Pelagibacterales incertae sedis</taxon>
        <taxon>Candidatus Fonsibacter</taxon>
    </lineage>
</organism>
<evidence type="ECO:0000313" key="16">
    <source>
        <dbReference type="EMBL" id="NBR93737.1"/>
    </source>
</evidence>
<dbReference type="EC" id="2.8.1.7" evidence="4"/>
<evidence type="ECO:0000256" key="10">
    <source>
        <dbReference type="ARBA" id="ARBA00023014"/>
    </source>
</evidence>
<dbReference type="Gene3D" id="1.10.260.50">
    <property type="match status" value="1"/>
</dbReference>
<accession>A0A965GCE8</accession>
<evidence type="ECO:0000256" key="14">
    <source>
        <dbReference type="RuleBase" id="RU004504"/>
    </source>
</evidence>
<dbReference type="FunFam" id="3.40.640.10:FF:000084">
    <property type="entry name" value="IscS-like cysteine desulfurase"/>
    <property type="match status" value="1"/>
</dbReference>
<keyword evidence="8" id="KW-0663">Pyridoxal phosphate</keyword>
<sequence length="385" mass="40569">MSAAYLDNAATTAMLPEALEVMLSEASQVGNASSLHGAGRRARRVVEESREKIAVAIGAKPQEIIFTASGTEANNLAVKGLYWNSAPEKSAIFSTPIEHHAILDPLEWLEREEQVTLHLAEVDGDGTTKVESALDLLRERQSEISFATVMHSNNEVGALQPVSEIATVARELKIPIHTDAVQSFGKVPLHFSTLGVDAMTISGHKIGGPLGVAALVARKDLELTPLLHGGGQERDVRSGTLHTPAIAAFATAAEISQQRLESNASRIRNLRERLIQGVTSAVSDVRLNGGSNTLPGIAHFTFAGAEGDALLLLLDAQGVQCSTGSACSAGIAQSSHVLIAMGFAPKVARSSIRFSIGATTTEQEVDKAISVINEVVTRARAAGVK</sequence>
<evidence type="ECO:0000256" key="13">
    <source>
        <dbReference type="ARBA" id="ARBA00050776"/>
    </source>
</evidence>
<dbReference type="Gene3D" id="3.90.1150.10">
    <property type="entry name" value="Aspartate Aminotransferase, domain 1"/>
    <property type="match status" value="1"/>
</dbReference>
<dbReference type="PANTHER" id="PTHR11601">
    <property type="entry name" value="CYSTEINE DESULFURYLASE FAMILY MEMBER"/>
    <property type="match status" value="1"/>
</dbReference>
<comment type="catalytic activity">
    <reaction evidence="13">
        <text>(sulfur carrier)-H + L-cysteine = (sulfur carrier)-SH + L-alanine</text>
        <dbReference type="Rhea" id="RHEA:43892"/>
        <dbReference type="Rhea" id="RHEA-COMP:14737"/>
        <dbReference type="Rhea" id="RHEA-COMP:14739"/>
        <dbReference type="ChEBI" id="CHEBI:29917"/>
        <dbReference type="ChEBI" id="CHEBI:35235"/>
        <dbReference type="ChEBI" id="CHEBI:57972"/>
        <dbReference type="ChEBI" id="CHEBI:64428"/>
        <dbReference type="EC" id="2.8.1.7"/>
    </reaction>
</comment>
<evidence type="ECO:0000256" key="11">
    <source>
        <dbReference type="ARBA" id="ARBA00023231"/>
    </source>
</evidence>